<name>A0A3S0KE36_9BACI</name>
<dbReference type="AlphaFoldDB" id="A0A3S0KE36"/>
<dbReference type="Proteomes" id="UP000271374">
    <property type="component" value="Unassembled WGS sequence"/>
</dbReference>
<sequence length="74" mass="9194">MKLFAENGYYEVMYKNRCYPFLEFIRIDTICERTYVTLKNIITGEIFTFEEEKVTRIRKKLLLRDIKLFHYNRN</sequence>
<evidence type="ECO:0000313" key="2">
    <source>
        <dbReference type="Proteomes" id="UP000271374"/>
    </source>
</evidence>
<keyword evidence="2" id="KW-1185">Reference proteome</keyword>
<accession>A0A3S0KE36</accession>
<protein>
    <submittedName>
        <fullName evidence="1">Uncharacterized protein</fullName>
    </submittedName>
</protein>
<evidence type="ECO:0000313" key="1">
    <source>
        <dbReference type="EMBL" id="RTR28741.1"/>
    </source>
</evidence>
<gene>
    <name evidence="1" type="ORF">EKG37_16105</name>
</gene>
<organism evidence="1 2">
    <name type="scientific">Bacillus yapensis</name>
    <dbReference type="NCBI Taxonomy" id="2492960"/>
    <lineage>
        <taxon>Bacteria</taxon>
        <taxon>Bacillati</taxon>
        <taxon>Bacillota</taxon>
        <taxon>Bacilli</taxon>
        <taxon>Bacillales</taxon>
        <taxon>Bacillaceae</taxon>
        <taxon>Bacillus</taxon>
    </lineage>
</organism>
<dbReference type="OrthoDB" id="2926484at2"/>
<dbReference type="EMBL" id="RXNT01000014">
    <property type="protein sequence ID" value="RTR28741.1"/>
    <property type="molecule type" value="Genomic_DNA"/>
</dbReference>
<comment type="caution">
    <text evidence="1">The sequence shown here is derived from an EMBL/GenBank/DDBJ whole genome shotgun (WGS) entry which is preliminary data.</text>
</comment>
<proteinExistence type="predicted"/>
<reference evidence="1 2" key="1">
    <citation type="submission" date="2018-12" db="EMBL/GenBank/DDBJ databases">
        <title>Bacillus yapensis draft genome sequence.</title>
        <authorList>
            <person name="Yu L."/>
            <person name="Xu X."/>
            <person name="Tang X."/>
        </authorList>
    </citation>
    <scope>NUCLEOTIDE SEQUENCE [LARGE SCALE GENOMIC DNA]</scope>
    <source>
        <strain evidence="1 2">XXST-01</strain>
    </source>
</reference>